<dbReference type="Gene3D" id="3.40.1350.10">
    <property type="match status" value="1"/>
</dbReference>
<dbReference type="EMBL" id="JBHRTQ010000010">
    <property type="protein sequence ID" value="MFC3175035.1"/>
    <property type="molecule type" value="Genomic_DNA"/>
</dbReference>
<comment type="caution">
    <text evidence="1">The sequence shown here is derived from an EMBL/GenBank/DDBJ whole genome shotgun (WGS) entry which is preliminary data.</text>
</comment>
<sequence>MTRSIIYTVADGQLTAMRPSAPENEDTMQRLVAEYPEIIADRDGTLLLIRREQSIGDGESDGRWSLDHLFVTREGVPVLVELKRASDTRLRREVVGQMLDYAANSTAYWKAGTIAAGFAATATEGGRDADQLLAEFLPEGADPDAFWQQVDANFAAGRIKLVFVADQIPRELARIVEFLNEQMKADVRAVELNWFEGRGIKAFTPRVIGETERAQAAKAGGSTALPAIGRDEWITRHLAQYGPDTLRATAAYVDLVDAAGGHAEVTTAQGSIIAVFDLPRTTLYPLALSRSGKGVVQFNLAYLKSRPAFADEAVRQQLYDRLTGIVGPLSTAKLNGFPSFSVLQLNEPGVAEGLRDFLADLAAKARDSMAAGAV</sequence>
<dbReference type="RefSeq" id="WP_379510410.1">
    <property type="nucleotide sequence ID" value="NZ_JBHRTQ010000010.1"/>
</dbReference>
<protein>
    <recommendedName>
        <fullName evidence="3">DUF91 domain-containing protein</fullName>
    </recommendedName>
</protein>
<name>A0ABV7IQV6_9SPHN</name>
<organism evidence="1 2">
    <name type="scientific">Novosphingobium bradum</name>
    <dbReference type="NCBI Taxonomy" id="1737444"/>
    <lineage>
        <taxon>Bacteria</taxon>
        <taxon>Pseudomonadati</taxon>
        <taxon>Pseudomonadota</taxon>
        <taxon>Alphaproteobacteria</taxon>
        <taxon>Sphingomonadales</taxon>
        <taxon>Sphingomonadaceae</taxon>
        <taxon>Novosphingobium</taxon>
    </lineage>
</organism>
<evidence type="ECO:0000313" key="2">
    <source>
        <dbReference type="Proteomes" id="UP001595604"/>
    </source>
</evidence>
<gene>
    <name evidence="1" type="ORF">ACFOD9_12315</name>
</gene>
<reference evidence="2" key="1">
    <citation type="journal article" date="2019" name="Int. J. Syst. Evol. Microbiol.">
        <title>The Global Catalogue of Microorganisms (GCM) 10K type strain sequencing project: providing services to taxonomists for standard genome sequencing and annotation.</title>
        <authorList>
            <consortium name="The Broad Institute Genomics Platform"/>
            <consortium name="The Broad Institute Genome Sequencing Center for Infectious Disease"/>
            <person name="Wu L."/>
            <person name="Ma J."/>
        </authorList>
    </citation>
    <scope>NUCLEOTIDE SEQUENCE [LARGE SCALE GENOMIC DNA]</scope>
    <source>
        <strain evidence="2">KCTC 42984</strain>
    </source>
</reference>
<dbReference type="InterPro" id="IPR011856">
    <property type="entry name" value="tRNA_endonuc-like_dom_sf"/>
</dbReference>
<keyword evidence="2" id="KW-1185">Reference proteome</keyword>
<dbReference type="Proteomes" id="UP001595604">
    <property type="component" value="Unassembled WGS sequence"/>
</dbReference>
<evidence type="ECO:0008006" key="3">
    <source>
        <dbReference type="Google" id="ProtNLM"/>
    </source>
</evidence>
<proteinExistence type="predicted"/>
<evidence type="ECO:0000313" key="1">
    <source>
        <dbReference type="EMBL" id="MFC3175035.1"/>
    </source>
</evidence>
<accession>A0ABV7IQV6</accession>